<evidence type="ECO:0000256" key="9">
    <source>
        <dbReference type="ARBA" id="ARBA00023157"/>
    </source>
</evidence>
<dbReference type="InterPro" id="IPR002165">
    <property type="entry name" value="Plexin_repeat"/>
</dbReference>
<dbReference type="Gene3D" id="2.20.100.10">
    <property type="entry name" value="Thrombospondin type-1 (TSP1) repeat"/>
    <property type="match status" value="1"/>
</dbReference>
<proteinExistence type="predicted"/>
<reference evidence="17 18" key="1">
    <citation type="journal article" date="2007" name="Science">
        <title>Sea anemone genome reveals ancestral eumetazoan gene repertoire and genomic organization.</title>
        <authorList>
            <person name="Putnam N.H."/>
            <person name="Srivastava M."/>
            <person name="Hellsten U."/>
            <person name="Dirks B."/>
            <person name="Chapman J."/>
            <person name="Salamov A."/>
            <person name="Terry A."/>
            <person name="Shapiro H."/>
            <person name="Lindquist E."/>
            <person name="Kapitonov V.V."/>
            <person name="Jurka J."/>
            <person name="Genikhovich G."/>
            <person name="Grigoriev I.V."/>
            <person name="Lucas S.M."/>
            <person name="Steele R.E."/>
            <person name="Finnerty J.R."/>
            <person name="Technau U."/>
            <person name="Martindale M.Q."/>
            <person name="Rokhsar D.S."/>
        </authorList>
    </citation>
    <scope>NUCLEOTIDE SEQUENCE [LARGE SCALE GENOMIC DNA]</scope>
    <source>
        <strain evidence="18">CH2 X CH6</strain>
    </source>
</reference>
<dbReference type="FunCoup" id="A7RHU3">
    <property type="interactions" value="15"/>
</dbReference>
<dbReference type="InterPro" id="IPR016201">
    <property type="entry name" value="PSI"/>
</dbReference>
<evidence type="ECO:0000313" key="17">
    <source>
        <dbReference type="EMBL" id="EDO48914.1"/>
    </source>
</evidence>
<dbReference type="PANTHER" id="PTHR11036">
    <property type="entry name" value="SEMAPHORIN"/>
    <property type="match status" value="1"/>
</dbReference>
<dbReference type="SMART" id="SM00630">
    <property type="entry name" value="Sema"/>
    <property type="match status" value="1"/>
</dbReference>
<dbReference type="GO" id="GO:0007399">
    <property type="term" value="P:nervous system development"/>
    <property type="evidence" value="ECO:0007669"/>
    <property type="project" value="UniProtKB-KW"/>
</dbReference>
<keyword evidence="6" id="KW-0221">Differentiation</keyword>
<evidence type="ECO:0000256" key="3">
    <source>
        <dbReference type="ARBA" id="ARBA00022473"/>
    </source>
</evidence>
<dbReference type="GO" id="GO:0030215">
    <property type="term" value="F:semaphorin receptor binding"/>
    <property type="evidence" value="ECO:0007669"/>
    <property type="project" value="InterPro"/>
</dbReference>
<evidence type="ECO:0000259" key="16">
    <source>
        <dbReference type="PROSITE" id="PS51004"/>
    </source>
</evidence>
<dbReference type="InParanoid" id="A7RHU3"/>
<evidence type="ECO:0000256" key="12">
    <source>
        <dbReference type="PROSITE-ProRule" id="PRU00352"/>
    </source>
</evidence>
<dbReference type="PANTHER" id="PTHR11036:SF127">
    <property type="entry name" value="SEMAPHORIN-1A"/>
    <property type="match status" value="1"/>
</dbReference>
<dbReference type="GO" id="GO:0005886">
    <property type="term" value="C:plasma membrane"/>
    <property type="evidence" value="ECO:0000318"/>
    <property type="project" value="GO_Central"/>
</dbReference>
<dbReference type="EMBL" id="DS469511">
    <property type="protein sequence ID" value="EDO48914.1"/>
    <property type="molecule type" value="Genomic_DNA"/>
</dbReference>
<keyword evidence="18" id="KW-1185">Reference proteome</keyword>
<dbReference type="SMART" id="SM00209">
    <property type="entry name" value="TSP1"/>
    <property type="match status" value="3"/>
</dbReference>
<keyword evidence="10" id="KW-0325">Glycoprotein</keyword>
<dbReference type="STRING" id="45351.A7RHU3"/>
<evidence type="ECO:0000256" key="1">
    <source>
        <dbReference type="ARBA" id="ARBA00004167"/>
    </source>
</evidence>
<keyword evidence="8 14" id="KW-0472">Membrane</keyword>
<organism evidence="17 18">
    <name type="scientific">Nematostella vectensis</name>
    <name type="common">Starlet sea anemone</name>
    <dbReference type="NCBI Taxonomy" id="45351"/>
    <lineage>
        <taxon>Eukaryota</taxon>
        <taxon>Metazoa</taxon>
        <taxon>Cnidaria</taxon>
        <taxon>Anthozoa</taxon>
        <taxon>Hexacorallia</taxon>
        <taxon>Actiniaria</taxon>
        <taxon>Edwardsiidae</taxon>
        <taxon>Nematostella</taxon>
    </lineage>
</organism>
<dbReference type="InterPro" id="IPR036352">
    <property type="entry name" value="Semap_dom_sf"/>
</dbReference>
<dbReference type="SUPFAM" id="SSF103575">
    <property type="entry name" value="Plexin repeat"/>
    <property type="match status" value="1"/>
</dbReference>
<dbReference type="PhylomeDB" id="A7RHU3"/>
<evidence type="ECO:0000256" key="10">
    <source>
        <dbReference type="ARBA" id="ARBA00023180"/>
    </source>
</evidence>
<dbReference type="OMA" id="YHTRSTC"/>
<feature type="domain" description="Sema" evidence="16">
    <location>
        <begin position="25"/>
        <end position="505"/>
    </location>
</feature>
<evidence type="ECO:0000256" key="11">
    <source>
        <dbReference type="ARBA" id="ARBA00074148"/>
    </source>
</evidence>
<dbReference type="Gene3D" id="2.130.10.10">
    <property type="entry name" value="YVTN repeat-like/Quinoprotein amine dehydrogenase"/>
    <property type="match status" value="1"/>
</dbReference>
<dbReference type="GO" id="GO:0045499">
    <property type="term" value="F:chemorepellent activity"/>
    <property type="evidence" value="ECO:0000318"/>
    <property type="project" value="GO_Central"/>
</dbReference>
<dbReference type="Pfam" id="PF00090">
    <property type="entry name" value="TSP_1"/>
    <property type="match status" value="2"/>
</dbReference>
<dbReference type="FunFam" id="2.20.100.10:FF:000001">
    <property type="entry name" value="semaphorin-5A isoform X1"/>
    <property type="match status" value="1"/>
</dbReference>
<dbReference type="Proteomes" id="UP000001593">
    <property type="component" value="Unassembled WGS sequence"/>
</dbReference>
<feature type="transmembrane region" description="Helical" evidence="14">
    <location>
        <begin position="896"/>
        <end position="919"/>
    </location>
</feature>
<dbReference type="Gene3D" id="3.30.1680.10">
    <property type="entry name" value="ligand-binding face of the semaphorins, domain 2"/>
    <property type="match status" value="1"/>
</dbReference>
<evidence type="ECO:0000256" key="14">
    <source>
        <dbReference type="SAM" id="Phobius"/>
    </source>
</evidence>
<dbReference type="InterPro" id="IPR036383">
    <property type="entry name" value="TSP1_rpt_sf"/>
</dbReference>
<dbReference type="GO" id="GO:0001755">
    <property type="term" value="P:neural crest cell migration"/>
    <property type="evidence" value="ECO:0000318"/>
    <property type="project" value="GO_Central"/>
</dbReference>
<dbReference type="FunFam" id="2.130.10.10:FF:000369">
    <property type="entry name" value="semaphorin-2A isoform X1"/>
    <property type="match status" value="1"/>
</dbReference>
<keyword evidence="5 15" id="KW-0732">Signal</keyword>
<feature type="region of interest" description="Disordered" evidence="13">
    <location>
        <begin position="936"/>
        <end position="968"/>
    </location>
</feature>
<evidence type="ECO:0000256" key="8">
    <source>
        <dbReference type="ARBA" id="ARBA00023136"/>
    </source>
</evidence>
<feature type="compositionally biased region" description="Basic and acidic residues" evidence="13">
    <location>
        <begin position="936"/>
        <end position="948"/>
    </location>
</feature>
<dbReference type="SUPFAM" id="SSF101912">
    <property type="entry name" value="Sema domain"/>
    <property type="match status" value="1"/>
</dbReference>
<feature type="signal peptide" evidence="15">
    <location>
        <begin position="1"/>
        <end position="19"/>
    </location>
</feature>
<gene>
    <name evidence="17" type="ORF">NEMVEDRAFT_v1g197331</name>
</gene>
<accession>A7RHU3</accession>
<evidence type="ECO:0000256" key="4">
    <source>
        <dbReference type="ARBA" id="ARBA00022525"/>
    </source>
</evidence>
<comment type="caution">
    <text evidence="12">Lacks conserved residue(s) required for the propagation of feature annotation.</text>
</comment>
<name>A7RHU3_NEMVE</name>
<dbReference type="PROSITE" id="PS51004">
    <property type="entry name" value="SEMA"/>
    <property type="match status" value="1"/>
</dbReference>
<dbReference type="SUPFAM" id="SSF82895">
    <property type="entry name" value="TSP-1 type 1 repeat"/>
    <property type="match status" value="1"/>
</dbReference>
<evidence type="ECO:0000256" key="13">
    <source>
        <dbReference type="SAM" id="MobiDB-lite"/>
    </source>
</evidence>
<evidence type="ECO:0000256" key="6">
    <source>
        <dbReference type="ARBA" id="ARBA00022782"/>
    </source>
</evidence>
<dbReference type="HOGENOM" id="CLU_301747_0_0_1"/>
<sequence length="990" mass="111545">MGLLLRISTFLLAVWTCQACKNSSHAVTSFQELLSGSGGFEFSSQYDVKNFSNLLLDSANQQLVVGARNLIIQIDLGNFSSFKVLKWEPSKENVRFCTQSRRPKEECYNYILVLQPYQGRLFTCGTNAYTPTCKWIKLSDLSPASGTDSNGNVFREDMDGVGLVPYSPRYKSTGIMSDQGRYYAGTMMDGSAREPIIFSLDFKRRYRMLRTLRGDDKWLSDAEFVTSFDVGLYVYFFFREAAVENMKCGKTRYSRVARICKGDYGGSEYVMKNTFVTFNKARLNCSTTGEYPAYYDLIQDVFLDSNRGVFYAVFTTQPNGVAGSAICAYSLDEINRVFNGDYKYGDDKTGEWSVQTNEHHFANCTVKNTSHVPISPEWKRKLVPEGMMSTPLFTKPAFDDSKRYQLMAEAVQPATQAAHYIIHGTRFSSVAVHVINNALVTYVGTESGSVLKLFTPEGHESACVIEEIRLSTQKGSSEPVTSLRLDVAMNAVYVATQSKLVKLRLARCSQHTDRRSCMDAHDPYCGWKKEASACTPWDSSSKGSWEQELNRCPVAKAKWSSWSAWGVCTQPDNNVCQCRTRVCRHACDPSECRGEQAQLKECTVDKSSWADEATWLREGVIHGGWTNWAAWSQCSVTQGSGFRVRTRACVNPPPRNGGRKCLGNSEEVDSCSVTVPLEEKRLDLTSELLGVVGKDDMAMRHRYTCKVKGYSLQNMTLELTKTESIDCMYNAEICNLPTEAPVGVWALWSVWTKCRFVGMQRRERVCSDTDKPCQGLDHEVRECQVTRPDTTTPTMPTTLAPIITSQPVPDLRWDEWSACKCNLSVKFILEKEQKQPVGLMHRMRRCRDTHPDDTRCKRDNVQYEICFCKSTESGVLARSLDEDVLRRPVGYRLGDVVGAAIVTGVLCILLCAILAYCLIKRRKKFEVSRAHEKSMSESFSESRYERTNGTDCPSISREKNNSSKLHSVNVKGGRSITDFFLKRNTSPEAV</sequence>
<dbReference type="PROSITE" id="PS50092">
    <property type="entry name" value="TSP1"/>
    <property type="match status" value="2"/>
</dbReference>
<keyword evidence="3" id="KW-0217">Developmental protein</keyword>
<dbReference type="SMART" id="SM00423">
    <property type="entry name" value="PSI"/>
    <property type="match status" value="1"/>
</dbReference>
<dbReference type="InterPro" id="IPR000884">
    <property type="entry name" value="TSP1_rpt"/>
</dbReference>
<evidence type="ECO:0000256" key="15">
    <source>
        <dbReference type="SAM" id="SignalP"/>
    </source>
</evidence>
<keyword evidence="14" id="KW-0812">Transmembrane</keyword>
<dbReference type="AlphaFoldDB" id="A7RHU3"/>
<keyword evidence="7" id="KW-0524">Neurogenesis</keyword>
<dbReference type="GO" id="GO:0030335">
    <property type="term" value="P:positive regulation of cell migration"/>
    <property type="evidence" value="ECO:0000318"/>
    <property type="project" value="GO_Central"/>
</dbReference>
<dbReference type="InterPro" id="IPR027231">
    <property type="entry name" value="Semaphorin"/>
</dbReference>
<keyword evidence="14" id="KW-1133">Transmembrane helix</keyword>
<dbReference type="InterPro" id="IPR015943">
    <property type="entry name" value="WD40/YVTN_repeat-like_dom_sf"/>
</dbReference>
<dbReference type="Pfam" id="PF01437">
    <property type="entry name" value="PSI"/>
    <property type="match status" value="1"/>
</dbReference>
<keyword evidence="4" id="KW-0964">Secreted</keyword>
<dbReference type="InterPro" id="IPR001627">
    <property type="entry name" value="Semap_dom"/>
</dbReference>
<dbReference type="GO" id="GO:0005576">
    <property type="term" value="C:extracellular region"/>
    <property type="evidence" value="ECO:0007669"/>
    <property type="project" value="UniProtKB-SubCell"/>
</dbReference>
<dbReference type="eggNOG" id="KOG3611">
    <property type="taxonomic scope" value="Eukaryota"/>
</dbReference>
<evidence type="ECO:0000313" key="18">
    <source>
        <dbReference type="Proteomes" id="UP000001593"/>
    </source>
</evidence>
<dbReference type="PRINTS" id="PR01705">
    <property type="entry name" value="TSP1REPEAT"/>
</dbReference>
<evidence type="ECO:0000256" key="5">
    <source>
        <dbReference type="ARBA" id="ARBA00022729"/>
    </source>
</evidence>
<feature type="chain" id="PRO_5002711754" description="Semaphorin-2A" evidence="15">
    <location>
        <begin position="20"/>
        <end position="990"/>
    </location>
</feature>
<comment type="subcellular location">
    <subcellularLocation>
        <location evidence="1">Membrane</location>
        <topology evidence="1">Single-pass membrane protein</topology>
    </subcellularLocation>
    <subcellularLocation>
        <location evidence="2">Secreted</location>
    </subcellularLocation>
</comment>
<evidence type="ECO:0000256" key="2">
    <source>
        <dbReference type="ARBA" id="ARBA00004613"/>
    </source>
</evidence>
<protein>
    <recommendedName>
        <fullName evidence="11">Semaphorin-2A</fullName>
    </recommendedName>
</protein>
<dbReference type="Pfam" id="PF01403">
    <property type="entry name" value="Sema"/>
    <property type="match status" value="1"/>
</dbReference>
<dbReference type="KEGG" id="nve:5521179"/>
<keyword evidence="9" id="KW-1015">Disulfide bond</keyword>
<evidence type="ECO:0000256" key="7">
    <source>
        <dbReference type="ARBA" id="ARBA00022902"/>
    </source>
</evidence>